<dbReference type="Proteomes" id="UP000035680">
    <property type="component" value="Unassembled WGS sequence"/>
</dbReference>
<evidence type="ECO:0000313" key="2">
    <source>
        <dbReference type="Proteomes" id="UP000035680"/>
    </source>
</evidence>
<organism evidence="2 3">
    <name type="scientific">Strongyloides venezuelensis</name>
    <name type="common">Threadworm</name>
    <dbReference type="NCBI Taxonomy" id="75913"/>
    <lineage>
        <taxon>Eukaryota</taxon>
        <taxon>Metazoa</taxon>
        <taxon>Ecdysozoa</taxon>
        <taxon>Nematoda</taxon>
        <taxon>Chromadorea</taxon>
        <taxon>Rhabditida</taxon>
        <taxon>Tylenchina</taxon>
        <taxon>Panagrolaimomorpha</taxon>
        <taxon>Strongyloidoidea</taxon>
        <taxon>Strongyloididae</taxon>
        <taxon>Strongyloides</taxon>
    </lineage>
</organism>
<protein>
    <submittedName>
        <fullName evidence="3">Lipase EstA/Esterase EstB family-containing protein</fullName>
    </submittedName>
</protein>
<sequence>MINYFIKFIQILLFINVFLILLSSGEIHGPITRDFKEWLDNNGYKFFNYSREEFDVYGSYGGKKTSTDKITKIPIIFVHGNSDGALKMPGIYSTGFSKTIEYFESNGYTSSELYVTTWGDRNTDNAGMRTHSCEFVQYIRNFMEAVIRYTESDFINIISHSMGVTLARKAVIGTMIIDILDTRHKCIVGRSLGEKVNIFIGLSGANYGICSCSGPEAALEATCNDLNGFFPGDKCQSYIPINNTIPPDVTSCNDDHTNLSCLKPAKYSKILYDMNNSQTVIGKKVFSFWSLDDELLGSCSRVWGRPTAFIPNSSGVRVFSKLGHEQVKDNTISEQYSIIYNFEEEK</sequence>
<evidence type="ECO:0000313" key="3">
    <source>
        <dbReference type="WBParaSite" id="SVE_0079500.1"/>
    </source>
</evidence>
<proteinExistence type="predicted"/>
<evidence type="ECO:0000256" key="1">
    <source>
        <dbReference type="SAM" id="SignalP"/>
    </source>
</evidence>
<dbReference type="GO" id="GO:0016298">
    <property type="term" value="F:lipase activity"/>
    <property type="evidence" value="ECO:0007669"/>
    <property type="project" value="TreeGrafter"/>
</dbReference>
<keyword evidence="2" id="KW-1185">Reference proteome</keyword>
<dbReference type="GO" id="GO:0016042">
    <property type="term" value="P:lipid catabolic process"/>
    <property type="evidence" value="ECO:0007669"/>
    <property type="project" value="InterPro"/>
</dbReference>
<name>A0A0K0EW96_STRVS</name>
<dbReference type="AlphaFoldDB" id="A0A0K0EW96"/>
<feature type="signal peptide" evidence="1">
    <location>
        <begin position="1"/>
        <end position="25"/>
    </location>
</feature>
<feature type="chain" id="PRO_5005328738" evidence="1">
    <location>
        <begin position="26"/>
        <end position="346"/>
    </location>
</feature>
<dbReference type="WBParaSite" id="SVE_0079500.1">
    <property type="protein sequence ID" value="SVE_0079500.1"/>
    <property type="gene ID" value="SVE_0079500"/>
</dbReference>
<reference evidence="2" key="1">
    <citation type="submission" date="2014-07" db="EMBL/GenBank/DDBJ databases">
        <authorList>
            <person name="Martin A.A"/>
            <person name="De Silva N."/>
        </authorList>
    </citation>
    <scope>NUCLEOTIDE SEQUENCE</scope>
</reference>
<dbReference type="SUPFAM" id="SSF53474">
    <property type="entry name" value="alpha/beta-Hydrolases"/>
    <property type="match status" value="1"/>
</dbReference>
<dbReference type="STRING" id="75913.A0A0K0EW96"/>
<dbReference type="Pfam" id="PF01674">
    <property type="entry name" value="Lipase_2"/>
    <property type="match status" value="1"/>
</dbReference>
<dbReference type="InterPro" id="IPR029058">
    <property type="entry name" value="AB_hydrolase_fold"/>
</dbReference>
<accession>A0A0K0EW96</accession>
<reference evidence="3" key="2">
    <citation type="submission" date="2015-08" db="UniProtKB">
        <authorList>
            <consortium name="WormBaseParasite"/>
        </authorList>
    </citation>
    <scope>IDENTIFICATION</scope>
</reference>
<dbReference type="PANTHER" id="PTHR32015">
    <property type="entry name" value="FASTING INDUCED LIPASE"/>
    <property type="match status" value="1"/>
</dbReference>
<keyword evidence="1" id="KW-0732">Signal</keyword>
<dbReference type="Gene3D" id="3.40.50.1820">
    <property type="entry name" value="alpha/beta hydrolase"/>
    <property type="match status" value="1"/>
</dbReference>
<dbReference type="PANTHER" id="PTHR32015:SF1">
    <property type="entry name" value="LIPASE"/>
    <property type="match status" value="1"/>
</dbReference>
<dbReference type="InterPro" id="IPR002918">
    <property type="entry name" value="Lipase_EstA/Esterase_EstB"/>
</dbReference>